<protein>
    <submittedName>
        <fullName evidence="2">C2H2-type domain-containing protein</fullName>
    </submittedName>
</protein>
<name>A0A7E4ZXT7_PANRE</name>
<dbReference type="WBParaSite" id="Pan_g23768.t1">
    <property type="protein sequence ID" value="Pan_g23768.t1"/>
    <property type="gene ID" value="Pan_g23768"/>
</dbReference>
<evidence type="ECO:0000313" key="2">
    <source>
        <dbReference type="WBParaSite" id="Pan_g23768.t1"/>
    </source>
</evidence>
<keyword evidence="1" id="KW-1185">Reference proteome</keyword>
<evidence type="ECO:0000313" key="1">
    <source>
        <dbReference type="Proteomes" id="UP000492821"/>
    </source>
</evidence>
<accession>A0A7E4ZXT7</accession>
<sequence length="272" mass="31028">MEEDPVINNRESILRRFRKRRSNGESFHVDPHDIPENVQESFLPGGDKVIRHFTREGMITRYDTFEALLSHVSSDHKKFGGSYICDCNNQGYSNKANWKRHVIATHYDSQTDQVRPPNVSDAVFSLPRAWLNLPSSDVEMETESTDDADTGEDRGCLEGHTVSVMDSINLLLTLSASIPDLSSVTVDDILHPFQSTSSRERFLISRTKYAPLEKHRVFRDIIPVRDKQGAGGFIEKDRFFYATQLEYVIETMMNHRDVQVLDGYTQNGSLQG</sequence>
<reference evidence="1" key="1">
    <citation type="journal article" date="2013" name="Genetics">
        <title>The draft genome and transcriptome of Panagrellus redivivus are shaped by the harsh demands of a free-living lifestyle.</title>
        <authorList>
            <person name="Srinivasan J."/>
            <person name="Dillman A.R."/>
            <person name="Macchietto M.G."/>
            <person name="Heikkinen L."/>
            <person name="Lakso M."/>
            <person name="Fracchia K.M."/>
            <person name="Antoshechkin I."/>
            <person name="Mortazavi A."/>
            <person name="Wong G."/>
            <person name="Sternberg P.W."/>
        </authorList>
    </citation>
    <scope>NUCLEOTIDE SEQUENCE [LARGE SCALE GENOMIC DNA]</scope>
    <source>
        <strain evidence="1">MT8872</strain>
    </source>
</reference>
<organism evidence="1 2">
    <name type="scientific">Panagrellus redivivus</name>
    <name type="common">Microworm</name>
    <dbReference type="NCBI Taxonomy" id="6233"/>
    <lineage>
        <taxon>Eukaryota</taxon>
        <taxon>Metazoa</taxon>
        <taxon>Ecdysozoa</taxon>
        <taxon>Nematoda</taxon>
        <taxon>Chromadorea</taxon>
        <taxon>Rhabditida</taxon>
        <taxon>Tylenchina</taxon>
        <taxon>Panagrolaimomorpha</taxon>
        <taxon>Panagrolaimoidea</taxon>
        <taxon>Panagrolaimidae</taxon>
        <taxon>Panagrellus</taxon>
    </lineage>
</organism>
<dbReference type="Proteomes" id="UP000492821">
    <property type="component" value="Unassembled WGS sequence"/>
</dbReference>
<proteinExistence type="predicted"/>
<dbReference type="AlphaFoldDB" id="A0A7E4ZXT7"/>
<reference evidence="2" key="2">
    <citation type="submission" date="2020-10" db="UniProtKB">
        <authorList>
            <consortium name="WormBaseParasite"/>
        </authorList>
    </citation>
    <scope>IDENTIFICATION</scope>
</reference>